<evidence type="ECO:0000256" key="2">
    <source>
        <dbReference type="ARBA" id="ARBA00022777"/>
    </source>
</evidence>
<feature type="transmembrane region" description="Helical" evidence="5">
    <location>
        <begin position="53"/>
        <end position="73"/>
    </location>
</feature>
<feature type="transmembrane region" description="Helical" evidence="5">
    <location>
        <begin position="127"/>
        <end position="145"/>
    </location>
</feature>
<protein>
    <submittedName>
        <fullName evidence="7">Sensor histidine kinase</fullName>
    </submittedName>
</protein>
<evidence type="ECO:0000256" key="4">
    <source>
        <dbReference type="SAM" id="MobiDB-lite"/>
    </source>
</evidence>
<evidence type="ECO:0000256" key="5">
    <source>
        <dbReference type="SAM" id="Phobius"/>
    </source>
</evidence>
<dbReference type="PIRSF" id="PIRSF037434">
    <property type="entry name" value="STHK_ChrS"/>
    <property type="match status" value="1"/>
</dbReference>
<dbReference type="Pfam" id="PF02518">
    <property type="entry name" value="HATPase_c"/>
    <property type="match status" value="1"/>
</dbReference>
<dbReference type="InterPro" id="IPR011712">
    <property type="entry name" value="Sig_transdc_His_kin_sub3_dim/P"/>
</dbReference>
<keyword evidence="5" id="KW-1133">Transmembrane helix</keyword>
<dbReference type="EMBL" id="CP091139">
    <property type="protein sequence ID" value="UUT34280.1"/>
    <property type="molecule type" value="Genomic_DNA"/>
</dbReference>
<dbReference type="PANTHER" id="PTHR24421">
    <property type="entry name" value="NITRATE/NITRITE SENSOR PROTEIN NARX-RELATED"/>
    <property type="match status" value="1"/>
</dbReference>
<name>A0ABY5NGI0_9MICO</name>
<evidence type="ECO:0000313" key="8">
    <source>
        <dbReference type="Proteomes" id="UP001054811"/>
    </source>
</evidence>
<gene>
    <name evidence="7" type="ORF">L2X98_26750</name>
</gene>
<dbReference type="PANTHER" id="PTHR24421:SF62">
    <property type="entry name" value="SENSORY TRANSDUCTION HISTIDINE KINASE"/>
    <property type="match status" value="1"/>
</dbReference>
<sequence>MSTPIPSRSPRDSAPAPRSWAGLVGSIRLGQALITATLLIAGAVRAAADGVPIALTAAVAVAFAGWYAAGLVLSTRTADRPLAAWWLLGLALIWVGAVAVSAEFVWLAFSLWLLAGFALRMRWAIPYSLIVLVVVLVAPVAHTGSTSSANVIGPVVGGLFALGIARGYLELVRDGRERRLLIASLVAAQDETAALQDELARTQRESGVHAERTRLSRDIHDTVAQSMTSIGMLARGALDGAERGTGAEASRALRQIDELARDGLADTRRIVNALMPAELDGTALGDALARMLDRLQDETGIRTELHVDAGFPALAPATEVALLRVTQSALANVRSHADARRVVVTLADAGDTVRLDVADDGTGFDAQRWNARAARAGDGGYGMRAMRTRLRELGGGLDVESTPGEGTALSAHLPRLAEARP</sequence>
<keyword evidence="5" id="KW-0472">Membrane</keyword>
<keyword evidence="3" id="KW-0902">Two-component regulatory system</keyword>
<dbReference type="CDD" id="cd16917">
    <property type="entry name" value="HATPase_UhpB-NarQ-NarX-like"/>
    <property type="match status" value="1"/>
</dbReference>
<dbReference type="InterPro" id="IPR005467">
    <property type="entry name" value="His_kinase_dom"/>
</dbReference>
<feature type="region of interest" description="Disordered" evidence="4">
    <location>
        <begin position="396"/>
        <end position="421"/>
    </location>
</feature>
<dbReference type="SUPFAM" id="SSF55874">
    <property type="entry name" value="ATPase domain of HSP90 chaperone/DNA topoisomerase II/histidine kinase"/>
    <property type="match status" value="1"/>
</dbReference>
<keyword evidence="8" id="KW-1185">Reference proteome</keyword>
<keyword evidence="1" id="KW-0808">Transferase</keyword>
<dbReference type="PROSITE" id="PS50109">
    <property type="entry name" value="HIS_KIN"/>
    <property type="match status" value="1"/>
</dbReference>
<dbReference type="Gene3D" id="3.30.565.10">
    <property type="entry name" value="Histidine kinase-like ATPase, C-terminal domain"/>
    <property type="match status" value="1"/>
</dbReference>
<dbReference type="RefSeq" id="WP_259610794.1">
    <property type="nucleotide sequence ID" value="NZ_CP091139.2"/>
</dbReference>
<dbReference type="Pfam" id="PF07730">
    <property type="entry name" value="HisKA_3"/>
    <property type="match status" value="1"/>
</dbReference>
<dbReference type="InterPro" id="IPR003594">
    <property type="entry name" value="HATPase_dom"/>
</dbReference>
<feature type="domain" description="Histidine kinase" evidence="6">
    <location>
        <begin position="214"/>
        <end position="417"/>
    </location>
</feature>
<keyword evidence="2 7" id="KW-0418">Kinase</keyword>
<proteinExistence type="predicted"/>
<evidence type="ECO:0000313" key="7">
    <source>
        <dbReference type="EMBL" id="UUT34280.1"/>
    </source>
</evidence>
<feature type="transmembrane region" description="Helical" evidence="5">
    <location>
        <begin position="85"/>
        <end position="115"/>
    </location>
</feature>
<feature type="transmembrane region" description="Helical" evidence="5">
    <location>
        <begin position="20"/>
        <end position="41"/>
    </location>
</feature>
<evidence type="ECO:0000256" key="3">
    <source>
        <dbReference type="ARBA" id="ARBA00023012"/>
    </source>
</evidence>
<dbReference type="Proteomes" id="UP001054811">
    <property type="component" value="Chromosome"/>
</dbReference>
<organism evidence="7 8">
    <name type="scientific">Microbacterium elymi</name>
    <dbReference type="NCBI Taxonomy" id="2909587"/>
    <lineage>
        <taxon>Bacteria</taxon>
        <taxon>Bacillati</taxon>
        <taxon>Actinomycetota</taxon>
        <taxon>Actinomycetes</taxon>
        <taxon>Micrococcales</taxon>
        <taxon>Microbacteriaceae</taxon>
        <taxon>Microbacterium</taxon>
    </lineage>
</organism>
<reference evidence="7" key="1">
    <citation type="submission" date="2022-01" db="EMBL/GenBank/DDBJ databases">
        <title>Microbacterium eymi and Microbacterium rhizovicinus sp. nov., isolated from the rhizospheric soil of Elymus tsukushiensis, a plant native to the Dokdo Islands, Republic of Korea.</title>
        <authorList>
            <person name="Hwang Y.J."/>
        </authorList>
    </citation>
    <scope>NUCLEOTIDE SEQUENCE</scope>
    <source>
        <strain evidence="7">KUDC0405</strain>
    </source>
</reference>
<dbReference type="SMART" id="SM00387">
    <property type="entry name" value="HATPase_c"/>
    <property type="match status" value="1"/>
</dbReference>
<keyword evidence="5" id="KW-0812">Transmembrane</keyword>
<accession>A0ABY5NGI0</accession>
<dbReference type="GO" id="GO:0016301">
    <property type="term" value="F:kinase activity"/>
    <property type="evidence" value="ECO:0007669"/>
    <property type="project" value="UniProtKB-KW"/>
</dbReference>
<evidence type="ECO:0000256" key="1">
    <source>
        <dbReference type="ARBA" id="ARBA00022679"/>
    </source>
</evidence>
<feature type="transmembrane region" description="Helical" evidence="5">
    <location>
        <begin position="151"/>
        <end position="169"/>
    </location>
</feature>
<dbReference type="Gene3D" id="1.20.5.1930">
    <property type="match status" value="1"/>
</dbReference>
<dbReference type="InterPro" id="IPR017205">
    <property type="entry name" value="Sig_transdc_His_kinase_ChrS"/>
</dbReference>
<dbReference type="InterPro" id="IPR036890">
    <property type="entry name" value="HATPase_C_sf"/>
</dbReference>
<evidence type="ECO:0000259" key="6">
    <source>
        <dbReference type="PROSITE" id="PS50109"/>
    </source>
</evidence>
<dbReference type="InterPro" id="IPR050482">
    <property type="entry name" value="Sensor_HK_TwoCompSys"/>
</dbReference>